<evidence type="ECO:0000313" key="2">
    <source>
        <dbReference type="EMBL" id="ADD41750.1"/>
    </source>
</evidence>
<dbReference type="STRING" id="446470.Snas_2056"/>
<reference evidence="2 3" key="1">
    <citation type="journal article" date="2009" name="Stand. Genomic Sci.">
        <title>Complete genome sequence of Stackebrandtia nassauensis type strain (LLR-40K-21).</title>
        <authorList>
            <person name="Munk C."/>
            <person name="Lapidus A."/>
            <person name="Copeland A."/>
            <person name="Jando M."/>
            <person name="Mayilraj S."/>
            <person name="Glavina Del Rio T."/>
            <person name="Nolan M."/>
            <person name="Chen F."/>
            <person name="Lucas S."/>
            <person name="Tice H."/>
            <person name="Cheng J.F."/>
            <person name="Han C."/>
            <person name="Detter J.C."/>
            <person name="Bruce D."/>
            <person name="Goodwin L."/>
            <person name="Chain P."/>
            <person name="Pitluck S."/>
            <person name="Goker M."/>
            <person name="Ovchinikova G."/>
            <person name="Pati A."/>
            <person name="Ivanova N."/>
            <person name="Mavromatis K."/>
            <person name="Chen A."/>
            <person name="Palaniappan K."/>
            <person name="Land M."/>
            <person name="Hauser L."/>
            <person name="Chang Y.J."/>
            <person name="Jeffries C.D."/>
            <person name="Bristow J."/>
            <person name="Eisen J.A."/>
            <person name="Markowitz V."/>
            <person name="Hugenholtz P."/>
            <person name="Kyrpides N.C."/>
            <person name="Klenk H.P."/>
        </authorList>
    </citation>
    <scope>NUCLEOTIDE SEQUENCE [LARGE SCALE GENOMIC DNA]</scope>
    <source>
        <strain evidence="3">DSM 44728 / CIP 108903 / NRRL B-16338 / NBRC 102104 / LLR-40K-21</strain>
    </source>
</reference>
<evidence type="ECO:0000256" key="1">
    <source>
        <dbReference type="SAM" id="MobiDB-lite"/>
    </source>
</evidence>
<dbReference type="eggNOG" id="COG2329">
    <property type="taxonomic scope" value="Bacteria"/>
</dbReference>
<gene>
    <name evidence="2" type="ordered locus">Snas_2056</name>
</gene>
<dbReference type="Gene3D" id="3.30.70.100">
    <property type="match status" value="1"/>
</dbReference>
<proteinExistence type="predicted"/>
<dbReference type="RefSeq" id="WP_013017321.1">
    <property type="nucleotide sequence ID" value="NC_013947.1"/>
</dbReference>
<keyword evidence="3" id="KW-1185">Reference proteome</keyword>
<name>D3Q0L4_STANL</name>
<dbReference type="OrthoDB" id="5193042at2"/>
<dbReference type="HOGENOM" id="CLU_127577_1_0_11"/>
<dbReference type="SUPFAM" id="SSF54909">
    <property type="entry name" value="Dimeric alpha+beta barrel"/>
    <property type="match status" value="1"/>
</dbReference>
<sequence length="121" mass="13183">MLVVNRFQVTDVEVFRADARAALKALSARPGFVAGHCGGSVDEEETWVLVTRWDSVGSYRRALSAYDVKMYATPLLARALPEASAFEVNLEAGPDGDVVEHDSDRSAQPWRGSTDDGAARR</sequence>
<dbReference type="EMBL" id="CP001778">
    <property type="protein sequence ID" value="ADD41750.1"/>
    <property type="molecule type" value="Genomic_DNA"/>
</dbReference>
<dbReference type="KEGG" id="sna:Snas_2056"/>
<feature type="region of interest" description="Disordered" evidence="1">
    <location>
        <begin position="93"/>
        <end position="121"/>
    </location>
</feature>
<dbReference type="AlphaFoldDB" id="D3Q0L4"/>
<evidence type="ECO:0000313" key="3">
    <source>
        <dbReference type="Proteomes" id="UP000000844"/>
    </source>
</evidence>
<dbReference type="InterPro" id="IPR011008">
    <property type="entry name" value="Dimeric_a/b-barrel"/>
</dbReference>
<dbReference type="Proteomes" id="UP000000844">
    <property type="component" value="Chromosome"/>
</dbReference>
<organism evidence="2 3">
    <name type="scientific">Stackebrandtia nassauensis (strain DSM 44728 / CIP 108903 / NRRL B-16338 / NBRC 102104 / LLR-40K-21)</name>
    <dbReference type="NCBI Taxonomy" id="446470"/>
    <lineage>
        <taxon>Bacteria</taxon>
        <taxon>Bacillati</taxon>
        <taxon>Actinomycetota</taxon>
        <taxon>Actinomycetes</taxon>
        <taxon>Glycomycetales</taxon>
        <taxon>Glycomycetaceae</taxon>
        <taxon>Stackebrandtia</taxon>
    </lineage>
</organism>
<evidence type="ECO:0008006" key="4">
    <source>
        <dbReference type="Google" id="ProtNLM"/>
    </source>
</evidence>
<accession>D3Q0L4</accession>
<protein>
    <recommendedName>
        <fullName evidence="4">Antibiotic biosynthesis monooxygenase</fullName>
    </recommendedName>
</protein>